<accession>A0A5N0UZJ3</accession>
<keyword evidence="4" id="KW-1185">Reference proteome</keyword>
<feature type="coiled-coil region" evidence="1">
    <location>
        <begin position="6"/>
        <end position="40"/>
    </location>
</feature>
<gene>
    <name evidence="3" type="ORF">FPZ12_022445</name>
</gene>
<dbReference type="InterPro" id="IPR036894">
    <property type="entry name" value="YbaB-like_sf"/>
</dbReference>
<dbReference type="AlphaFoldDB" id="A0A5N0UZJ3"/>
<organism evidence="3 4">
    <name type="scientific">Amycolatopsis acidicola</name>
    <dbReference type="NCBI Taxonomy" id="2596893"/>
    <lineage>
        <taxon>Bacteria</taxon>
        <taxon>Bacillati</taxon>
        <taxon>Actinomycetota</taxon>
        <taxon>Actinomycetes</taxon>
        <taxon>Pseudonocardiales</taxon>
        <taxon>Pseudonocardiaceae</taxon>
        <taxon>Amycolatopsis</taxon>
    </lineage>
</organism>
<feature type="region of interest" description="Disordered" evidence="2">
    <location>
        <begin position="115"/>
        <end position="143"/>
    </location>
</feature>
<evidence type="ECO:0000256" key="2">
    <source>
        <dbReference type="SAM" id="MobiDB-lite"/>
    </source>
</evidence>
<name>A0A5N0UZJ3_9PSEU</name>
<reference evidence="3" key="1">
    <citation type="submission" date="2019-09" db="EMBL/GenBank/DDBJ databases">
        <authorList>
            <person name="Teo W.F.A."/>
            <person name="Duangmal K."/>
        </authorList>
    </citation>
    <scope>NUCLEOTIDE SEQUENCE [LARGE SCALE GENOMIC DNA]</scope>
    <source>
        <strain evidence="3">K81G1</strain>
    </source>
</reference>
<dbReference type="Proteomes" id="UP000319769">
    <property type="component" value="Unassembled WGS sequence"/>
</dbReference>
<dbReference type="InterPro" id="IPR004401">
    <property type="entry name" value="YbaB/EbfC"/>
</dbReference>
<dbReference type="OrthoDB" id="3695284at2"/>
<protein>
    <submittedName>
        <fullName evidence="3">YbaB/EbfC family DNA-binding protein</fullName>
    </submittedName>
</protein>
<sequence length="143" mass="15486">MASEDMAAAEQRLAEYARRVQRIQQSAEQSQEQIKTMRARAVSPDGVVSVVLAPGGRLEDLKLTPEVSRLGHDRLATLIKQTVQAAHADAAAQTQAALQPLLGESDAMEFLKEQLDTGLREEEPSAPPAPGDDDFGGPIMRRN</sequence>
<dbReference type="GO" id="GO:0003677">
    <property type="term" value="F:DNA binding"/>
    <property type="evidence" value="ECO:0007669"/>
    <property type="project" value="UniProtKB-KW"/>
</dbReference>
<evidence type="ECO:0000313" key="4">
    <source>
        <dbReference type="Proteomes" id="UP000319769"/>
    </source>
</evidence>
<dbReference type="Pfam" id="PF02575">
    <property type="entry name" value="YbaB_DNA_bd"/>
    <property type="match status" value="1"/>
</dbReference>
<evidence type="ECO:0000313" key="3">
    <source>
        <dbReference type="EMBL" id="KAA9158599.1"/>
    </source>
</evidence>
<dbReference type="EMBL" id="VMNW02000034">
    <property type="protein sequence ID" value="KAA9158599.1"/>
    <property type="molecule type" value="Genomic_DNA"/>
</dbReference>
<proteinExistence type="predicted"/>
<dbReference type="Gene3D" id="3.30.1310.10">
    <property type="entry name" value="Nucleoid-associated protein YbaB-like domain"/>
    <property type="match status" value="1"/>
</dbReference>
<keyword evidence="1" id="KW-0175">Coiled coil</keyword>
<keyword evidence="3" id="KW-0238">DNA-binding</keyword>
<dbReference type="RefSeq" id="WP_144747463.1">
    <property type="nucleotide sequence ID" value="NZ_VMNW02000034.1"/>
</dbReference>
<evidence type="ECO:0000256" key="1">
    <source>
        <dbReference type="SAM" id="Coils"/>
    </source>
</evidence>
<comment type="caution">
    <text evidence="3">The sequence shown here is derived from an EMBL/GenBank/DDBJ whole genome shotgun (WGS) entry which is preliminary data.</text>
</comment>
<dbReference type="SUPFAM" id="SSF82607">
    <property type="entry name" value="YbaB-like"/>
    <property type="match status" value="1"/>
</dbReference>